<keyword evidence="3" id="KW-0227">DNA damage</keyword>
<keyword evidence="4" id="KW-0067">ATP-binding</keyword>
<feature type="domain" description="RecA family profile 1" evidence="7">
    <location>
        <begin position="78"/>
        <end position="248"/>
    </location>
</feature>
<reference evidence="9" key="1">
    <citation type="submission" date="2025-08" db="UniProtKB">
        <authorList>
            <consortium name="RefSeq"/>
        </authorList>
    </citation>
    <scope>IDENTIFICATION</scope>
</reference>
<dbReference type="InterPro" id="IPR020588">
    <property type="entry name" value="RecA_ATP-bd"/>
</dbReference>
<dbReference type="CDD" id="cd19491">
    <property type="entry name" value="XRCC3"/>
    <property type="match status" value="1"/>
</dbReference>
<evidence type="ECO:0000313" key="8">
    <source>
        <dbReference type="Proteomes" id="UP000694888"/>
    </source>
</evidence>
<protein>
    <submittedName>
        <fullName evidence="9">DNA repair protein XRCC3 isoform X1</fullName>
    </submittedName>
</protein>
<dbReference type="RefSeq" id="XP_005108214.1">
    <property type="nucleotide sequence ID" value="XM_005108157.3"/>
</dbReference>
<dbReference type="InterPro" id="IPR047348">
    <property type="entry name" value="XRCC3-like_C"/>
</dbReference>
<name>A0ABM0K3Z6_APLCA</name>
<dbReference type="GeneID" id="101852356"/>
<dbReference type="PIRSF" id="PIRSF005856">
    <property type="entry name" value="Rad51"/>
    <property type="match status" value="1"/>
</dbReference>
<keyword evidence="5" id="KW-0234">DNA repair</keyword>
<comment type="subcellular location">
    <subcellularLocation>
        <location evidence="1">Nucleus</location>
    </subcellularLocation>
</comment>
<evidence type="ECO:0000256" key="1">
    <source>
        <dbReference type="ARBA" id="ARBA00004123"/>
    </source>
</evidence>
<dbReference type="SUPFAM" id="SSF52540">
    <property type="entry name" value="P-loop containing nucleoside triphosphate hydrolases"/>
    <property type="match status" value="1"/>
</dbReference>
<evidence type="ECO:0000256" key="2">
    <source>
        <dbReference type="ARBA" id="ARBA00022741"/>
    </source>
</evidence>
<dbReference type="PROSITE" id="PS50162">
    <property type="entry name" value="RECA_2"/>
    <property type="match status" value="1"/>
</dbReference>
<keyword evidence="2" id="KW-0547">Nucleotide-binding</keyword>
<sequence length="337" mass="37425">MDISCLHFDSTVVHALKKARLTDQGSIMRLSNHEVELMTGLSSDEVQSVKDAIAVSLAPSKRHLTALDLYTTRDKSLQQWKLSTNCPRIDKLFRGGMPSGTISEVTGESASGKTQLCLQLCIGIQKNVEHGGGAVYICTEDAFPSRRLQEIIKHNSSSESDRKFGDHIFVEHVADFETLDSCVKYKLPVLLRQRSVRLVVIDSVTALFRCQYDVSQTVERAKHLNGFSSLLRRLAADHNIPIVCVNQVSSDMSQGNCSNAVTPALGLAWANQVTCRFMLSKPVPSVEHFLRESDNVRVKEASGLRTYRMLKVVFAPHLPQSETPVYIDRCGMHGILV</sequence>
<dbReference type="PANTHER" id="PTHR46487">
    <property type="entry name" value="DNA REPAIR PROTEIN XRCC3"/>
    <property type="match status" value="1"/>
</dbReference>
<evidence type="ECO:0000256" key="3">
    <source>
        <dbReference type="ARBA" id="ARBA00022763"/>
    </source>
</evidence>
<dbReference type="Proteomes" id="UP000694888">
    <property type="component" value="Unplaced"/>
</dbReference>
<accession>A0ABM0K3Z6</accession>
<keyword evidence="6" id="KW-0539">Nucleus</keyword>
<evidence type="ECO:0000256" key="5">
    <source>
        <dbReference type="ARBA" id="ARBA00023204"/>
    </source>
</evidence>
<dbReference type="Pfam" id="PF08423">
    <property type="entry name" value="Rad51"/>
    <property type="match status" value="1"/>
</dbReference>
<proteinExistence type="predicted"/>
<keyword evidence="8" id="KW-1185">Reference proteome</keyword>
<evidence type="ECO:0000256" key="6">
    <source>
        <dbReference type="ARBA" id="ARBA00023242"/>
    </source>
</evidence>
<dbReference type="Gene3D" id="3.40.50.300">
    <property type="entry name" value="P-loop containing nucleotide triphosphate hydrolases"/>
    <property type="match status" value="1"/>
</dbReference>
<dbReference type="PANTHER" id="PTHR46487:SF1">
    <property type="entry name" value="DNA REPAIR PROTEIN XRCC3"/>
    <property type="match status" value="1"/>
</dbReference>
<evidence type="ECO:0000256" key="4">
    <source>
        <dbReference type="ARBA" id="ARBA00022840"/>
    </source>
</evidence>
<dbReference type="InterPro" id="IPR027417">
    <property type="entry name" value="P-loop_NTPase"/>
</dbReference>
<organism evidence="8 9">
    <name type="scientific">Aplysia californica</name>
    <name type="common">California sea hare</name>
    <dbReference type="NCBI Taxonomy" id="6500"/>
    <lineage>
        <taxon>Eukaryota</taxon>
        <taxon>Metazoa</taxon>
        <taxon>Spiralia</taxon>
        <taxon>Lophotrochozoa</taxon>
        <taxon>Mollusca</taxon>
        <taxon>Gastropoda</taxon>
        <taxon>Heterobranchia</taxon>
        <taxon>Euthyneura</taxon>
        <taxon>Tectipleura</taxon>
        <taxon>Aplysiida</taxon>
        <taxon>Aplysioidea</taxon>
        <taxon>Aplysiidae</taxon>
        <taxon>Aplysia</taxon>
    </lineage>
</organism>
<evidence type="ECO:0000313" key="9">
    <source>
        <dbReference type="RefSeq" id="XP_005108214.1"/>
    </source>
</evidence>
<dbReference type="InterPro" id="IPR016467">
    <property type="entry name" value="DNA_recomb/repair_RecA-like"/>
</dbReference>
<gene>
    <name evidence="9" type="primary">LOC101852356</name>
</gene>
<evidence type="ECO:0000259" key="7">
    <source>
        <dbReference type="PROSITE" id="PS50162"/>
    </source>
</evidence>
<dbReference type="InterPro" id="IPR013632">
    <property type="entry name" value="Rad51_C"/>
</dbReference>